<name>A0A1A8F6G2_9TELE</name>
<feature type="compositionally biased region" description="Polar residues" evidence="1">
    <location>
        <begin position="37"/>
        <end position="47"/>
    </location>
</feature>
<gene>
    <name evidence="3" type="primary">Nfu_g_1_022275</name>
</gene>
<reference evidence="3" key="2">
    <citation type="submission" date="2016-06" db="EMBL/GenBank/DDBJ databases">
        <title>The genome of a short-lived fish provides insights into sex chromosome evolution and the genetic control of aging.</title>
        <authorList>
            <person name="Reichwald K."/>
            <person name="Felder M."/>
            <person name="Petzold A."/>
            <person name="Koch P."/>
            <person name="Groth M."/>
            <person name="Platzer M."/>
        </authorList>
    </citation>
    <scope>NUCLEOTIDE SEQUENCE</scope>
    <source>
        <tissue evidence="3">Brain</tissue>
    </source>
</reference>
<protein>
    <submittedName>
        <fullName evidence="3">Uncharacterized protein</fullName>
    </submittedName>
</protein>
<feature type="compositionally biased region" description="Low complexity" evidence="1">
    <location>
        <begin position="26"/>
        <end position="36"/>
    </location>
</feature>
<proteinExistence type="predicted"/>
<dbReference type="EMBL" id="HAEB01007876">
    <property type="protein sequence ID" value="SBQ54403.1"/>
    <property type="molecule type" value="Transcribed_RNA"/>
</dbReference>
<keyword evidence="2" id="KW-1133">Transmembrane helix</keyword>
<keyword evidence="2" id="KW-0812">Transmembrane</keyword>
<organism evidence="3">
    <name type="scientific">Nothobranchius korthausae</name>
    <dbReference type="NCBI Taxonomy" id="1143690"/>
    <lineage>
        <taxon>Eukaryota</taxon>
        <taxon>Metazoa</taxon>
        <taxon>Chordata</taxon>
        <taxon>Craniata</taxon>
        <taxon>Vertebrata</taxon>
        <taxon>Euteleostomi</taxon>
        <taxon>Actinopterygii</taxon>
        <taxon>Neopterygii</taxon>
        <taxon>Teleostei</taxon>
        <taxon>Neoteleostei</taxon>
        <taxon>Acanthomorphata</taxon>
        <taxon>Ovalentaria</taxon>
        <taxon>Atherinomorphae</taxon>
        <taxon>Cyprinodontiformes</taxon>
        <taxon>Nothobranchiidae</taxon>
        <taxon>Nothobranchius</taxon>
    </lineage>
</organism>
<feature type="transmembrane region" description="Helical" evidence="2">
    <location>
        <begin position="76"/>
        <end position="95"/>
    </location>
</feature>
<evidence type="ECO:0000313" key="3">
    <source>
        <dbReference type="EMBL" id="SBQ54403.1"/>
    </source>
</evidence>
<accession>A0A1A8F6G2</accession>
<dbReference type="AlphaFoldDB" id="A0A1A8F6G2"/>
<evidence type="ECO:0000256" key="1">
    <source>
        <dbReference type="SAM" id="MobiDB-lite"/>
    </source>
</evidence>
<sequence length="101" mass="11630">RVHLQPPNQPQFLTNDQSEKVRKEQQAAASPAQTPSCHSASPNSKVENPNKWLSVKKRSNIFLKAASATFLIKTCFYLKFVRCIMLCFCLFILWFNKQHTC</sequence>
<feature type="region of interest" description="Disordered" evidence="1">
    <location>
        <begin position="1"/>
        <end position="48"/>
    </location>
</feature>
<evidence type="ECO:0000256" key="2">
    <source>
        <dbReference type="SAM" id="Phobius"/>
    </source>
</evidence>
<feature type="non-terminal residue" evidence="3">
    <location>
        <position position="1"/>
    </location>
</feature>
<reference evidence="3" key="1">
    <citation type="submission" date="2016-05" db="EMBL/GenBank/DDBJ databases">
        <authorList>
            <person name="Lavstsen T."/>
            <person name="Jespersen J.S."/>
        </authorList>
    </citation>
    <scope>NUCLEOTIDE SEQUENCE</scope>
    <source>
        <tissue evidence="3">Brain</tissue>
    </source>
</reference>
<feature type="non-terminal residue" evidence="3">
    <location>
        <position position="101"/>
    </location>
</feature>
<keyword evidence="2" id="KW-0472">Membrane</keyword>